<name>A0AA89BYZ3_PINIB</name>
<dbReference type="InterPro" id="IPR001506">
    <property type="entry name" value="Peptidase_M12A"/>
</dbReference>
<evidence type="ECO:0000256" key="14">
    <source>
        <dbReference type="RuleBase" id="RU361183"/>
    </source>
</evidence>
<evidence type="ECO:0000259" key="23">
    <source>
        <dbReference type="PROSITE" id="PS51864"/>
    </source>
</evidence>
<dbReference type="PRINTS" id="PR00480">
    <property type="entry name" value="ASTACIN"/>
</dbReference>
<evidence type="ECO:0000259" key="17">
    <source>
        <dbReference type="PROSITE" id="PS01180"/>
    </source>
</evidence>
<feature type="binding site" evidence="12">
    <location>
        <position position="624"/>
    </location>
    <ligand>
        <name>Zn(2+)</name>
        <dbReference type="ChEBI" id="CHEBI:29105"/>
        <note>catalytic</note>
    </ligand>
</feature>
<dbReference type="Gene3D" id="1.20.5.1160">
    <property type="entry name" value="Vasodilator-stimulated phosphoprotein"/>
    <property type="match status" value="1"/>
</dbReference>
<dbReference type="SUPFAM" id="SSF49854">
    <property type="entry name" value="Spermadhesin, CUB domain"/>
    <property type="match status" value="1"/>
</dbReference>
<feature type="region of interest" description="Disordered" evidence="16">
    <location>
        <begin position="476"/>
        <end position="501"/>
    </location>
</feature>
<comment type="cofactor">
    <cofactor evidence="12 14">
        <name>Zn(2+)</name>
        <dbReference type="ChEBI" id="CHEBI:29105"/>
    </cofactor>
    <text evidence="12 14">Binds 1 zinc ion per subunit.</text>
</comment>
<dbReference type="PROSITE" id="PS51842">
    <property type="entry name" value="IF_ROD_2"/>
    <property type="match status" value="1"/>
</dbReference>
<evidence type="ECO:0000259" key="22">
    <source>
        <dbReference type="PROSITE" id="PS51842"/>
    </source>
</evidence>
<dbReference type="GO" id="GO:0031507">
    <property type="term" value="P:heterochromatin formation"/>
    <property type="evidence" value="ECO:0007669"/>
    <property type="project" value="TreeGrafter"/>
</dbReference>
<dbReference type="InterPro" id="IPR018039">
    <property type="entry name" value="IF_conserved"/>
</dbReference>
<feature type="binding site" evidence="12">
    <location>
        <position position="630"/>
    </location>
    <ligand>
        <name>Zn(2+)</name>
        <dbReference type="ChEBI" id="CHEBI:29105"/>
        <note>catalytic</note>
    </ligand>
</feature>
<evidence type="ECO:0000256" key="1">
    <source>
        <dbReference type="ARBA" id="ARBA00022572"/>
    </source>
</evidence>
<keyword evidence="1 11" id="KW-0420">Kringle</keyword>
<dbReference type="CDD" id="cd00041">
    <property type="entry name" value="CUB"/>
    <property type="match status" value="1"/>
</dbReference>
<feature type="domain" description="Kringle" evidence="20">
    <location>
        <begin position="1335"/>
        <end position="1398"/>
    </location>
</feature>
<dbReference type="InterPro" id="IPR013806">
    <property type="entry name" value="Kringle-like"/>
</dbReference>
<dbReference type="Pfam" id="PF00038">
    <property type="entry name" value="Filament"/>
    <property type="match status" value="1"/>
</dbReference>
<comment type="caution">
    <text evidence="24">The sequence shown here is derived from an EMBL/GenBank/DDBJ whole genome shotgun (WGS) entry which is preliminary data.</text>
</comment>
<evidence type="ECO:0000256" key="16">
    <source>
        <dbReference type="SAM" id="MobiDB-lite"/>
    </source>
</evidence>
<keyword evidence="3 12" id="KW-0479">Metal-binding</keyword>
<feature type="domain" description="EGF-like" evidence="18">
    <location>
        <begin position="882"/>
        <end position="919"/>
    </location>
</feature>
<feature type="domain" description="Peptidase M12A" evidence="23">
    <location>
        <begin position="613"/>
        <end position="720"/>
    </location>
</feature>
<dbReference type="InterPro" id="IPR035914">
    <property type="entry name" value="Sperma_CUB_dom_sf"/>
</dbReference>
<evidence type="ECO:0000256" key="9">
    <source>
        <dbReference type="ARBA" id="ARBA00023157"/>
    </source>
</evidence>
<feature type="domain" description="Kringle" evidence="20">
    <location>
        <begin position="1095"/>
        <end position="1161"/>
    </location>
</feature>
<dbReference type="GO" id="GO:0007097">
    <property type="term" value="P:nuclear migration"/>
    <property type="evidence" value="ECO:0007669"/>
    <property type="project" value="TreeGrafter"/>
</dbReference>
<dbReference type="Proteomes" id="UP001186944">
    <property type="component" value="Unassembled WGS sequence"/>
</dbReference>
<dbReference type="EC" id="3.4.24.-" evidence="14"/>
<feature type="disulfide bond" evidence="10">
    <location>
        <begin position="909"/>
        <end position="918"/>
    </location>
</feature>
<dbReference type="Gene3D" id="2.60.120.290">
    <property type="entry name" value="Spermadhesin, CUB domain"/>
    <property type="match status" value="1"/>
</dbReference>
<dbReference type="InterPro" id="IPR038178">
    <property type="entry name" value="Kringle_sf"/>
</dbReference>
<feature type="active site" evidence="12">
    <location>
        <position position="621"/>
    </location>
</feature>
<keyword evidence="7 12" id="KW-0482">Metalloprotease</keyword>
<feature type="domain" description="Kringle" evidence="20">
    <location>
        <begin position="1254"/>
        <end position="1321"/>
    </location>
</feature>
<dbReference type="PROSITE" id="PS01186">
    <property type="entry name" value="EGF_2"/>
    <property type="match status" value="1"/>
</dbReference>
<dbReference type="PANTHER" id="PTHR45721">
    <property type="entry name" value="LAMIN DM0-RELATED"/>
    <property type="match status" value="1"/>
</dbReference>
<evidence type="ECO:0000256" key="10">
    <source>
        <dbReference type="PROSITE-ProRule" id="PRU00076"/>
    </source>
</evidence>
<dbReference type="GO" id="GO:0005652">
    <property type="term" value="C:nuclear lamina"/>
    <property type="evidence" value="ECO:0007669"/>
    <property type="project" value="TreeGrafter"/>
</dbReference>
<feature type="domain" description="Kringle" evidence="20">
    <location>
        <begin position="1165"/>
        <end position="1240"/>
    </location>
</feature>
<dbReference type="InterPro" id="IPR000998">
    <property type="entry name" value="MAM_dom"/>
</dbReference>
<dbReference type="Pfam" id="PF00629">
    <property type="entry name" value="MAM"/>
    <property type="match status" value="1"/>
</dbReference>
<proteinExistence type="inferred from homology"/>
<dbReference type="SMART" id="SM00130">
    <property type="entry name" value="KR"/>
    <property type="match status" value="5"/>
</dbReference>
<dbReference type="Gene3D" id="2.60.120.200">
    <property type="match status" value="1"/>
</dbReference>
<keyword evidence="6 12" id="KW-0862">Zinc</keyword>
<dbReference type="InterPro" id="IPR039008">
    <property type="entry name" value="IF_rod_dom"/>
</dbReference>
<evidence type="ECO:0000256" key="6">
    <source>
        <dbReference type="ARBA" id="ARBA00022833"/>
    </source>
</evidence>
<dbReference type="SUPFAM" id="SSF74853">
    <property type="entry name" value="Lamin A/C globular tail domain"/>
    <property type="match status" value="1"/>
</dbReference>
<dbReference type="InterPro" id="IPR000742">
    <property type="entry name" value="EGF"/>
</dbReference>
<keyword evidence="8 15" id="KW-0175">Coiled coil</keyword>
<dbReference type="GO" id="GO:0005200">
    <property type="term" value="F:structural constituent of cytoskeleton"/>
    <property type="evidence" value="ECO:0007669"/>
    <property type="project" value="TreeGrafter"/>
</dbReference>
<dbReference type="PANTHER" id="PTHR45721:SF12">
    <property type="entry name" value="INTERMEDIATE FILAMENT PROTEIN IFA-1"/>
    <property type="match status" value="1"/>
</dbReference>
<dbReference type="GO" id="GO:0051664">
    <property type="term" value="P:nuclear pore localization"/>
    <property type="evidence" value="ECO:0007669"/>
    <property type="project" value="TreeGrafter"/>
</dbReference>
<keyword evidence="5 12" id="KW-0378">Hydrolase</keyword>
<dbReference type="EMBL" id="VSWD01000011">
    <property type="protein sequence ID" value="KAK3087884.1"/>
    <property type="molecule type" value="Genomic_DNA"/>
</dbReference>
<dbReference type="PROSITE" id="PS00226">
    <property type="entry name" value="IF_ROD_1"/>
    <property type="match status" value="1"/>
</dbReference>
<evidence type="ECO:0000313" key="24">
    <source>
        <dbReference type="EMBL" id="KAK3087884.1"/>
    </source>
</evidence>
<keyword evidence="25" id="KW-1185">Reference proteome</keyword>
<dbReference type="InterPro" id="IPR000001">
    <property type="entry name" value="Kringle"/>
</dbReference>
<dbReference type="SUPFAM" id="SSF55486">
    <property type="entry name" value="Metalloproteases ('zincins'), catalytic domain"/>
    <property type="match status" value="1"/>
</dbReference>
<dbReference type="PROSITE" id="PS50060">
    <property type="entry name" value="MAM_2"/>
    <property type="match status" value="1"/>
</dbReference>
<feature type="domain" description="IF rod" evidence="22">
    <location>
        <begin position="78"/>
        <end position="431"/>
    </location>
</feature>
<dbReference type="PROSITE" id="PS01180">
    <property type="entry name" value="CUB"/>
    <property type="match status" value="1"/>
</dbReference>
<sequence length="1485" mass="167673">MSQEKVELRNYGKHKPVVSSRTTVINRGGSLPFGGGVTSQRSSTLRMSMGGGPSYAAGTLAGLSHKGVNDVISTRDKEKKDMQGLNERFASYIEKVRFLEAQNKALLAEIERLKKLKGFDVSEIKELYENELAECRNVIDDLSKEKAKFDSTLVGLQDALDDEKRERFAAEKENAELRNKLDRLNDQIGEYEGEVATLRGRVNGLEDEVGKLRAANKRLQEDICRLRADLDEETRKRIEAECKAQAIEEDLTFRLNVADAEIKELTALLDRDKGTEMRDIWKGEMSKAVSELQKEYDNQLAAIRADCEMRMESQLRELQAGVNRDNMEAAQAKEEVKKLKSKMGGMNPRIGELEAENAKLLAQLRQLQIDYGDLEADRDREVSDLKTQIETLSMQMEAVMQELQVLQDAKLSLELEISCYRKLLEGEEQSLKHVVESASGARSKGANQLADIVQKSNSGKSDKPDDGGMVFKVQMKSPSSLPMKETSPTDGSNKGLSSSESVGKMVVNRTCRGNITFDNAKADGTVVTLANNTAPGRGSKSTNIQGWKIRRFIKEKEKYSYEIKDNITLGPGQTLNIYTQGSADEAGPNDIVANIITWGGGAGSFQLFDKENDRPSTIAHEMAHTIGITHEQKRSDRDGYVTVHFDAIVEDKVKNFDKDQTYNYHPYDIESIMHYQQEAFSNGNGNTIDVADENLAFLIRSRGSMTYYDVSDILTAYKCSSKCNKKTAPACKYGILNHKCECYCMDGFVGVTCDTIETDSDCGGSIDLTHGEEKIITSPNYPEKYPTGKLCRWVVRNSDGWLPQIIIEDLHLTANTVSHCYHWLEIQYNLPGQTGIRKCGEIVNEKWSASTDSGGTMILTFDSKYVANRPAEAGFRARLKLIGKGCRSEPCVHGKCIQTSPDAKFQCICDIGFKGELCDQMKEKTSLRCSFEVDTKCIFTNIEENDDFQWSLFKGASTSAGTGPTHAYKGQYYMLAEMSNPRIPNDKARLVTKVKFPGVDRCLRFYYSMFGQNVGTLNVLMAGKGRAEEIVWTKSGNQGDRWKEAAIFIPSTTDLKLIIEAVRGNDWDSDIAIDEIIISYGKCREVSKECLTTSNGAEYKGTLSITENGQTCKDWKSVSHSFGTQLNNNVNYCRNPDNKARPWCYTGSGTGSWEYCDVPQCDNDECLHSKNGYEYQGVVSTTKTGRECQRWDSQFPHDHKYSSLSAHENFCRNPNGEQPFPWCYTTDSKIKWDYCDIERCSSSHKPHECKKTEKGIEYFGTISKTMKGRTCKRWDKAGSTKAKSSLGDQENYCRNVGKRDKPWCFTDDPKRKWHYCDIPSCVKPDLTECLQSEYGLEYSGKLNTTEQGLACLPWTQTDLKFYGLNLKGHENYCRNIVIRERPWCYVEQGWDYCKIPRCTASPKECLEDSKGEKYFGTTNTAKDGFMCRRWDSDWVQKKTQGNFMFLKDQENYCRWTKMMPGPWCFTTNPNPKNSYGHEFCNIPYC</sequence>
<dbReference type="PROSITE" id="PS50070">
    <property type="entry name" value="KRINGLE_2"/>
    <property type="match status" value="5"/>
</dbReference>
<dbReference type="GO" id="GO:0008270">
    <property type="term" value="F:zinc ion binding"/>
    <property type="evidence" value="ECO:0007669"/>
    <property type="project" value="UniProtKB-UniRule"/>
</dbReference>
<dbReference type="Gene3D" id="2.10.25.10">
    <property type="entry name" value="Laminin"/>
    <property type="match status" value="1"/>
</dbReference>
<dbReference type="GO" id="GO:0005882">
    <property type="term" value="C:intermediate filament"/>
    <property type="evidence" value="ECO:0007669"/>
    <property type="project" value="UniProtKB-KW"/>
</dbReference>
<evidence type="ECO:0000256" key="13">
    <source>
        <dbReference type="RuleBase" id="RU000685"/>
    </source>
</evidence>
<evidence type="ECO:0000259" key="20">
    <source>
        <dbReference type="PROSITE" id="PS50070"/>
    </source>
</evidence>
<dbReference type="GO" id="GO:0006508">
    <property type="term" value="P:proteolysis"/>
    <property type="evidence" value="ECO:0007669"/>
    <property type="project" value="UniProtKB-KW"/>
</dbReference>
<dbReference type="GO" id="GO:0016020">
    <property type="term" value="C:membrane"/>
    <property type="evidence" value="ECO:0007669"/>
    <property type="project" value="InterPro"/>
</dbReference>
<dbReference type="GO" id="GO:0004222">
    <property type="term" value="F:metalloendopeptidase activity"/>
    <property type="evidence" value="ECO:0007669"/>
    <property type="project" value="UniProtKB-UniRule"/>
</dbReference>
<dbReference type="SMART" id="SM00181">
    <property type="entry name" value="EGF"/>
    <property type="match status" value="2"/>
</dbReference>
<dbReference type="SUPFAM" id="SSF57196">
    <property type="entry name" value="EGF/Laminin"/>
    <property type="match status" value="1"/>
</dbReference>
<evidence type="ECO:0000313" key="25">
    <source>
        <dbReference type="Proteomes" id="UP001186944"/>
    </source>
</evidence>
<keyword evidence="2 12" id="KW-0645">Protease</keyword>
<dbReference type="PROSITE" id="PS00022">
    <property type="entry name" value="EGF_1"/>
    <property type="match status" value="1"/>
</dbReference>
<evidence type="ECO:0000259" key="18">
    <source>
        <dbReference type="PROSITE" id="PS50026"/>
    </source>
</evidence>
<dbReference type="PROSITE" id="PS50026">
    <property type="entry name" value="EGF_3"/>
    <property type="match status" value="1"/>
</dbReference>
<dbReference type="Pfam" id="PF00051">
    <property type="entry name" value="Kringle"/>
    <property type="match status" value="5"/>
</dbReference>
<feature type="domain" description="MAM" evidence="19">
    <location>
        <begin position="927"/>
        <end position="1085"/>
    </location>
</feature>
<dbReference type="SUPFAM" id="SSF49899">
    <property type="entry name" value="Concanavalin A-like lectins/glucanases"/>
    <property type="match status" value="1"/>
</dbReference>
<comment type="caution">
    <text evidence="10">Lacks conserved residue(s) required for the propagation of feature annotation.</text>
</comment>
<dbReference type="InterPro" id="IPR018056">
    <property type="entry name" value="Kringle_CS"/>
</dbReference>
<feature type="domain" description="LTD" evidence="21">
    <location>
        <begin position="503"/>
        <end position="628"/>
    </location>
</feature>
<evidence type="ECO:0000256" key="15">
    <source>
        <dbReference type="SAM" id="Coils"/>
    </source>
</evidence>
<feature type="domain" description="CUB" evidence="17">
    <location>
        <begin position="762"/>
        <end position="882"/>
    </location>
</feature>
<evidence type="ECO:0000256" key="11">
    <source>
        <dbReference type="PROSITE-ProRule" id="PRU00121"/>
    </source>
</evidence>
<keyword evidence="10" id="KW-0245">EGF-like domain</keyword>
<comment type="similarity">
    <text evidence="13">Belongs to the intermediate filament family.</text>
</comment>
<dbReference type="SMART" id="SM00042">
    <property type="entry name" value="CUB"/>
    <property type="match status" value="1"/>
</dbReference>
<dbReference type="CDD" id="cd06263">
    <property type="entry name" value="MAM"/>
    <property type="match status" value="1"/>
</dbReference>
<feature type="coiled-coil region" evidence="15">
    <location>
        <begin position="315"/>
        <end position="416"/>
    </location>
</feature>
<dbReference type="SMART" id="SM00235">
    <property type="entry name" value="ZnMc"/>
    <property type="match status" value="1"/>
</dbReference>
<dbReference type="InterPro" id="IPR006026">
    <property type="entry name" value="Peptidase_Metallo"/>
</dbReference>
<organism evidence="24 25">
    <name type="scientific">Pinctada imbricata</name>
    <name type="common">Atlantic pearl-oyster</name>
    <name type="synonym">Pinctada martensii</name>
    <dbReference type="NCBI Taxonomy" id="66713"/>
    <lineage>
        <taxon>Eukaryota</taxon>
        <taxon>Metazoa</taxon>
        <taxon>Spiralia</taxon>
        <taxon>Lophotrochozoa</taxon>
        <taxon>Mollusca</taxon>
        <taxon>Bivalvia</taxon>
        <taxon>Autobranchia</taxon>
        <taxon>Pteriomorphia</taxon>
        <taxon>Pterioida</taxon>
        <taxon>Pterioidea</taxon>
        <taxon>Pteriidae</taxon>
        <taxon>Pinctada</taxon>
    </lineage>
</organism>
<dbReference type="SMART" id="SM00137">
    <property type="entry name" value="MAM"/>
    <property type="match status" value="1"/>
</dbReference>
<dbReference type="InterPro" id="IPR036415">
    <property type="entry name" value="Lamin_tail_dom_sf"/>
</dbReference>
<keyword evidence="4 13" id="KW-0403">Intermediate filament</keyword>
<dbReference type="GO" id="GO:0006998">
    <property type="term" value="P:nuclear envelope organization"/>
    <property type="evidence" value="ECO:0007669"/>
    <property type="project" value="TreeGrafter"/>
</dbReference>
<feature type="disulfide bond" evidence="11">
    <location>
        <begin position="1293"/>
        <end position="1316"/>
    </location>
</feature>
<feature type="binding site" evidence="12">
    <location>
        <position position="620"/>
    </location>
    <ligand>
        <name>Zn(2+)</name>
        <dbReference type="ChEBI" id="CHEBI:29105"/>
        <note>catalytic</note>
    </ligand>
</feature>
<protein>
    <recommendedName>
        <fullName evidence="14">Metalloendopeptidase</fullName>
        <ecNumber evidence="14">3.4.24.-</ecNumber>
    </recommendedName>
</protein>
<dbReference type="CDD" id="cd00108">
    <property type="entry name" value="KR"/>
    <property type="match status" value="2"/>
</dbReference>
<evidence type="ECO:0000256" key="8">
    <source>
        <dbReference type="ARBA" id="ARBA00023054"/>
    </source>
</evidence>
<feature type="disulfide bond" evidence="11">
    <location>
        <begin position="1133"/>
        <end position="1156"/>
    </location>
</feature>
<dbReference type="InterPro" id="IPR000859">
    <property type="entry name" value="CUB_dom"/>
</dbReference>
<dbReference type="InterPro" id="IPR001322">
    <property type="entry name" value="Lamin_tail_dom"/>
</dbReference>
<dbReference type="InterPro" id="IPR024079">
    <property type="entry name" value="MetalloPept_cat_dom_sf"/>
</dbReference>
<evidence type="ECO:0000256" key="2">
    <source>
        <dbReference type="ARBA" id="ARBA00022670"/>
    </source>
</evidence>
<dbReference type="Pfam" id="PF01400">
    <property type="entry name" value="Astacin"/>
    <property type="match status" value="1"/>
</dbReference>
<dbReference type="Gene3D" id="2.40.20.10">
    <property type="entry name" value="Plasminogen Kringle 4"/>
    <property type="match status" value="5"/>
</dbReference>
<evidence type="ECO:0000256" key="4">
    <source>
        <dbReference type="ARBA" id="ARBA00022754"/>
    </source>
</evidence>
<dbReference type="SUPFAM" id="SSF57440">
    <property type="entry name" value="Kringle-like"/>
    <property type="match status" value="5"/>
</dbReference>
<evidence type="ECO:0000256" key="7">
    <source>
        <dbReference type="ARBA" id="ARBA00023049"/>
    </source>
</evidence>
<reference evidence="24" key="1">
    <citation type="submission" date="2019-08" db="EMBL/GenBank/DDBJ databases">
        <title>The improved chromosome-level genome for the pearl oyster Pinctada fucata martensii using PacBio sequencing and Hi-C.</title>
        <authorList>
            <person name="Zheng Z."/>
        </authorList>
    </citation>
    <scope>NUCLEOTIDE SEQUENCE</scope>
    <source>
        <strain evidence="24">ZZ-2019</strain>
        <tissue evidence="24">Adductor muscle</tissue>
    </source>
</reference>
<gene>
    <name evidence="24" type="ORF">FSP39_012023</name>
</gene>
<dbReference type="PROSITE" id="PS00021">
    <property type="entry name" value="KRINGLE_1"/>
    <property type="match status" value="4"/>
</dbReference>
<keyword evidence="9 10" id="KW-1015">Disulfide bond</keyword>
<dbReference type="Gene3D" id="3.40.390.10">
    <property type="entry name" value="Collagenase (Catalytic Domain)"/>
    <property type="match status" value="1"/>
</dbReference>
<dbReference type="Gene3D" id="1.20.5.170">
    <property type="match status" value="1"/>
</dbReference>
<dbReference type="PROSITE" id="PS51841">
    <property type="entry name" value="LTD"/>
    <property type="match status" value="1"/>
</dbReference>
<dbReference type="GO" id="GO:0090435">
    <property type="term" value="P:protein localization to nuclear envelope"/>
    <property type="evidence" value="ECO:0007669"/>
    <property type="project" value="TreeGrafter"/>
</dbReference>
<accession>A0AA89BYZ3</accession>
<dbReference type="SUPFAM" id="SSF90257">
    <property type="entry name" value="Myosin rod fragments"/>
    <property type="match status" value="1"/>
</dbReference>
<dbReference type="Pfam" id="PF00431">
    <property type="entry name" value="CUB"/>
    <property type="match status" value="1"/>
</dbReference>
<feature type="domain" description="Kringle" evidence="20">
    <location>
        <begin position="1410"/>
        <end position="1485"/>
    </location>
</feature>
<dbReference type="SMART" id="SM01391">
    <property type="entry name" value="Filament"/>
    <property type="match status" value="1"/>
</dbReference>
<dbReference type="InterPro" id="IPR013320">
    <property type="entry name" value="ConA-like_dom_sf"/>
</dbReference>
<evidence type="ECO:0000256" key="3">
    <source>
        <dbReference type="ARBA" id="ARBA00022723"/>
    </source>
</evidence>
<feature type="disulfide bond" evidence="10">
    <location>
        <begin position="886"/>
        <end position="896"/>
    </location>
</feature>
<evidence type="ECO:0000259" key="19">
    <source>
        <dbReference type="PROSITE" id="PS50060"/>
    </source>
</evidence>
<dbReference type="PROSITE" id="PS51864">
    <property type="entry name" value="ASTACIN"/>
    <property type="match status" value="1"/>
</dbReference>
<dbReference type="SUPFAM" id="SSF64593">
    <property type="entry name" value="Intermediate filament protein, coiled coil region"/>
    <property type="match status" value="2"/>
</dbReference>
<evidence type="ECO:0000256" key="12">
    <source>
        <dbReference type="PROSITE-ProRule" id="PRU01211"/>
    </source>
</evidence>
<feature type="coiled-coil region" evidence="15">
    <location>
        <begin position="82"/>
        <end position="250"/>
    </location>
</feature>
<evidence type="ECO:0000256" key="5">
    <source>
        <dbReference type="ARBA" id="ARBA00022801"/>
    </source>
</evidence>
<dbReference type="PRINTS" id="PR00018">
    <property type="entry name" value="KRINGLE"/>
</dbReference>
<evidence type="ECO:0000259" key="21">
    <source>
        <dbReference type="PROSITE" id="PS51841"/>
    </source>
</evidence>